<evidence type="ECO:0000256" key="1">
    <source>
        <dbReference type="SAM" id="MobiDB-lite"/>
    </source>
</evidence>
<accession>A0A0A9D2V8</accession>
<organism evidence="2">
    <name type="scientific">Arundo donax</name>
    <name type="common">Giant reed</name>
    <name type="synonym">Donax arundinaceus</name>
    <dbReference type="NCBI Taxonomy" id="35708"/>
    <lineage>
        <taxon>Eukaryota</taxon>
        <taxon>Viridiplantae</taxon>
        <taxon>Streptophyta</taxon>
        <taxon>Embryophyta</taxon>
        <taxon>Tracheophyta</taxon>
        <taxon>Spermatophyta</taxon>
        <taxon>Magnoliopsida</taxon>
        <taxon>Liliopsida</taxon>
        <taxon>Poales</taxon>
        <taxon>Poaceae</taxon>
        <taxon>PACMAD clade</taxon>
        <taxon>Arundinoideae</taxon>
        <taxon>Arundineae</taxon>
        <taxon>Arundo</taxon>
    </lineage>
</organism>
<name>A0A0A9D2V8_ARUDO</name>
<reference evidence="2" key="2">
    <citation type="journal article" date="2015" name="Data Brief">
        <title>Shoot transcriptome of the giant reed, Arundo donax.</title>
        <authorList>
            <person name="Barrero R.A."/>
            <person name="Guerrero F.D."/>
            <person name="Moolhuijzen P."/>
            <person name="Goolsby J.A."/>
            <person name="Tidwell J."/>
            <person name="Bellgard S.E."/>
            <person name="Bellgard M.I."/>
        </authorList>
    </citation>
    <scope>NUCLEOTIDE SEQUENCE</scope>
    <source>
        <tissue evidence="2">Shoot tissue taken approximately 20 cm above the soil surface</tissue>
    </source>
</reference>
<evidence type="ECO:0000313" key="2">
    <source>
        <dbReference type="EMBL" id="JAD81023.1"/>
    </source>
</evidence>
<feature type="compositionally biased region" description="Basic residues" evidence="1">
    <location>
        <begin position="63"/>
        <end position="79"/>
    </location>
</feature>
<dbReference type="AlphaFoldDB" id="A0A0A9D2V8"/>
<feature type="region of interest" description="Disordered" evidence="1">
    <location>
        <begin position="1"/>
        <end position="29"/>
    </location>
</feature>
<sequence>MPRRRSAPPHAHVPQPISLSARRPQPPTRQRCRRIRSVAFSSHGLLGCQLRLSVTFRGQIPATRRRPTKARLPAARRHTQGGAASSGGFPIMAACQPAGGVATKQSTASRFFYSGRRLLLSAEVTGDCAAGAATGAARHGTSEARRGAGRQASEIRCYLNIAACCCCCCCFSR</sequence>
<feature type="region of interest" description="Disordered" evidence="1">
    <location>
        <begin position="62"/>
        <end position="84"/>
    </location>
</feature>
<dbReference type="EMBL" id="GBRH01216872">
    <property type="protein sequence ID" value="JAD81023.1"/>
    <property type="molecule type" value="Transcribed_RNA"/>
</dbReference>
<protein>
    <submittedName>
        <fullName evidence="2">Uncharacterized protein</fullName>
    </submittedName>
</protein>
<proteinExistence type="predicted"/>
<reference evidence="2" key="1">
    <citation type="submission" date="2014-09" db="EMBL/GenBank/DDBJ databases">
        <authorList>
            <person name="Magalhaes I.L.F."/>
            <person name="Oliveira U."/>
            <person name="Santos F.R."/>
            <person name="Vidigal T.H.D.A."/>
            <person name="Brescovit A.D."/>
            <person name="Santos A.J."/>
        </authorList>
    </citation>
    <scope>NUCLEOTIDE SEQUENCE</scope>
    <source>
        <tissue evidence="2">Shoot tissue taken approximately 20 cm above the soil surface</tissue>
    </source>
</reference>